<dbReference type="GO" id="GO:0048038">
    <property type="term" value="F:quinone binding"/>
    <property type="evidence" value="ECO:0007669"/>
    <property type="project" value="UniProtKB-KW"/>
</dbReference>
<protein>
    <submittedName>
        <fullName evidence="13">Uncharacterized membrane protein</fullName>
    </submittedName>
</protein>
<evidence type="ECO:0000256" key="2">
    <source>
        <dbReference type="ARBA" id="ARBA00006214"/>
    </source>
</evidence>
<evidence type="ECO:0000256" key="4">
    <source>
        <dbReference type="ARBA" id="ARBA00022719"/>
    </source>
</evidence>
<keyword evidence="6" id="KW-0560">Oxidoreductase</keyword>
<feature type="compositionally biased region" description="Low complexity" evidence="10">
    <location>
        <begin position="28"/>
        <end position="41"/>
    </location>
</feature>
<proteinExistence type="inferred from homology"/>
<keyword evidence="5 11" id="KW-1133">Transmembrane helix</keyword>
<dbReference type="Pfam" id="PF07884">
    <property type="entry name" value="VKOR"/>
    <property type="match status" value="1"/>
</dbReference>
<dbReference type="InterPro" id="IPR041714">
    <property type="entry name" value="VKOR_Actinobacteria"/>
</dbReference>
<evidence type="ECO:0000256" key="6">
    <source>
        <dbReference type="ARBA" id="ARBA00023002"/>
    </source>
</evidence>
<evidence type="ECO:0000256" key="9">
    <source>
        <dbReference type="ARBA" id="ARBA00023284"/>
    </source>
</evidence>
<dbReference type="InterPro" id="IPR012932">
    <property type="entry name" value="VKOR"/>
</dbReference>
<evidence type="ECO:0000256" key="10">
    <source>
        <dbReference type="SAM" id="MobiDB-lite"/>
    </source>
</evidence>
<comment type="similarity">
    <text evidence="2">Belongs to the VKOR family.</text>
</comment>
<organism evidence="13 14">
    <name type="scientific">Actinomyces ruminicola</name>
    <dbReference type="NCBI Taxonomy" id="332524"/>
    <lineage>
        <taxon>Bacteria</taxon>
        <taxon>Bacillati</taxon>
        <taxon>Actinomycetota</taxon>
        <taxon>Actinomycetes</taxon>
        <taxon>Actinomycetales</taxon>
        <taxon>Actinomycetaceae</taxon>
        <taxon>Actinomyces</taxon>
    </lineage>
</organism>
<dbReference type="GO" id="GO:0016020">
    <property type="term" value="C:membrane"/>
    <property type="evidence" value="ECO:0007669"/>
    <property type="project" value="UniProtKB-SubCell"/>
</dbReference>
<comment type="subcellular location">
    <subcellularLocation>
        <location evidence="1">Membrane</location>
        <topology evidence="1">Multi-pass membrane protein</topology>
    </subcellularLocation>
</comment>
<name>A0A1G9VHG7_9ACTO</name>
<dbReference type="InterPro" id="IPR038354">
    <property type="entry name" value="VKOR_sf"/>
</dbReference>
<keyword evidence="3 11" id="KW-0812">Transmembrane</keyword>
<sequence length="246" mass="25824">MAHVPTQAEVDAMIDAMSEEELDAYLAGGPAPTAGTHAEAPVQEPEGPAWRSATGAPRSYAALLIVGSLIGIGACWELIVSQISQLRQPDAGLVCDVNPLVSCGDSLNVWQGNLLGVPNSFIGAMAFAVLLLIGLLLASGARLPRWVWWGLVAGTAVGIAFVAWFLTVSIGTFGKLCPFCTLIWVVTIPIAANTWARAAQGGHLGLPPGAVRRLVGGRWWITGVMYAAVAGIVLVAFWDGWVAMLR</sequence>
<dbReference type="AlphaFoldDB" id="A0A1G9VHG7"/>
<evidence type="ECO:0000256" key="7">
    <source>
        <dbReference type="ARBA" id="ARBA00023136"/>
    </source>
</evidence>
<feature type="transmembrane region" description="Helical" evidence="11">
    <location>
        <begin position="146"/>
        <end position="167"/>
    </location>
</feature>
<evidence type="ECO:0000256" key="11">
    <source>
        <dbReference type="SAM" id="Phobius"/>
    </source>
</evidence>
<evidence type="ECO:0000256" key="1">
    <source>
        <dbReference type="ARBA" id="ARBA00004141"/>
    </source>
</evidence>
<dbReference type="RefSeq" id="WP_092609654.1">
    <property type="nucleotide sequence ID" value="NZ_FNHU01000006.1"/>
</dbReference>
<feature type="region of interest" description="Disordered" evidence="10">
    <location>
        <begin position="28"/>
        <end position="51"/>
    </location>
</feature>
<feature type="transmembrane region" description="Helical" evidence="11">
    <location>
        <begin position="60"/>
        <end position="79"/>
    </location>
</feature>
<dbReference type="EMBL" id="FNHU01000006">
    <property type="protein sequence ID" value="SDM71550.1"/>
    <property type="molecule type" value="Genomic_DNA"/>
</dbReference>
<keyword evidence="8" id="KW-1015">Disulfide bond</keyword>
<reference evidence="13 14" key="1">
    <citation type="submission" date="2016-10" db="EMBL/GenBank/DDBJ databases">
        <authorList>
            <person name="de Groot N.N."/>
        </authorList>
    </citation>
    <scope>NUCLEOTIDE SEQUENCE [LARGE SCALE GENOMIC DNA]</scope>
    <source>
        <strain evidence="13 14">KPR-7B</strain>
    </source>
</reference>
<evidence type="ECO:0000256" key="5">
    <source>
        <dbReference type="ARBA" id="ARBA00022989"/>
    </source>
</evidence>
<keyword evidence="7 11" id="KW-0472">Membrane</keyword>
<evidence type="ECO:0000313" key="14">
    <source>
        <dbReference type="Proteomes" id="UP000199671"/>
    </source>
</evidence>
<feature type="transmembrane region" description="Helical" evidence="11">
    <location>
        <begin position="219"/>
        <end position="238"/>
    </location>
</feature>
<evidence type="ECO:0000256" key="8">
    <source>
        <dbReference type="ARBA" id="ARBA00023157"/>
    </source>
</evidence>
<gene>
    <name evidence="13" type="ORF">SAMN04487766_1069</name>
</gene>
<accession>A0A1G9VHG7</accession>
<feature type="transmembrane region" description="Helical" evidence="11">
    <location>
        <begin position="121"/>
        <end position="140"/>
    </location>
</feature>
<dbReference type="CDD" id="cd12922">
    <property type="entry name" value="VKOR_5"/>
    <property type="match status" value="1"/>
</dbReference>
<dbReference type="SMART" id="SM00756">
    <property type="entry name" value="VKc"/>
    <property type="match status" value="1"/>
</dbReference>
<dbReference type="Gene3D" id="1.20.1440.130">
    <property type="entry name" value="VKOR domain"/>
    <property type="match status" value="1"/>
</dbReference>
<dbReference type="Proteomes" id="UP000199671">
    <property type="component" value="Unassembled WGS sequence"/>
</dbReference>
<evidence type="ECO:0000259" key="12">
    <source>
        <dbReference type="SMART" id="SM00756"/>
    </source>
</evidence>
<feature type="transmembrane region" description="Helical" evidence="11">
    <location>
        <begin position="179"/>
        <end position="199"/>
    </location>
</feature>
<evidence type="ECO:0000256" key="3">
    <source>
        <dbReference type="ARBA" id="ARBA00022692"/>
    </source>
</evidence>
<keyword evidence="9" id="KW-0676">Redox-active center</keyword>
<dbReference type="OrthoDB" id="9783799at2"/>
<dbReference type="GO" id="GO:0016491">
    <property type="term" value="F:oxidoreductase activity"/>
    <property type="evidence" value="ECO:0007669"/>
    <property type="project" value="UniProtKB-KW"/>
</dbReference>
<evidence type="ECO:0000313" key="13">
    <source>
        <dbReference type="EMBL" id="SDM71550.1"/>
    </source>
</evidence>
<feature type="domain" description="Vitamin K epoxide reductase" evidence="12">
    <location>
        <begin position="57"/>
        <end position="198"/>
    </location>
</feature>
<keyword evidence="4" id="KW-0874">Quinone</keyword>